<protein>
    <submittedName>
        <fullName evidence="3">LIMKAIN B (LKAP)</fullName>
    </submittedName>
</protein>
<feature type="region of interest" description="Disordered" evidence="1">
    <location>
        <begin position="404"/>
        <end position="485"/>
    </location>
</feature>
<name>A0A0P1BMB2_9BASI</name>
<dbReference type="PANTHER" id="PTHR14379:SF3">
    <property type="entry name" value="MEIOSIS REGULATOR AND MRNA STABILITY FACTOR 1"/>
    <property type="match status" value="1"/>
</dbReference>
<dbReference type="AlphaFoldDB" id="A0A0P1BMB2"/>
<sequence length="725" mass="77465">MSSDNGLTTFFSSPTGRTAAIAGGALVVLGAGSLLYSRNSNSNSNLSDSTRAKRAVAKHSKPTKSGASSAASASDDEYIPAPRTRPPQGANTLNPVAVLWDVDNCPPPTGSSGRAIVQAIRRAVQAVGPDSVLGAGNAGEELLPSGPIVMFKAYLELSDASAAPSPQQVLLRSELQGCGVSLIDTPKSGRKDVADKMLITDMLAFAIDQPSPARVVAITGDRDYAYSLGCLRNRNYSVVLVVPPVGAPPILEASANVVVRWRQDVLGMTHDANGRPYAAATPKRNNGAGSSVAAFGTSPSKALHPPTTPMHTRQADFVRGPGGQPVPAVFSPLITVLEQVSGGAPRSERLAAMDEKLYERAGASRWADYAAVAEAAGFITLGTGQPGKDWVALRTPTTMKKKLEKKEYDAMTSSPFSVAPASAKKQPPSTPTPTPTPNKARADEFARGSSPTKRFAQLTPEPAHSSPLTKSDSSSGNPGGTSIPLRELEKTLPHAPSKELIPICFFALANFLLNERTDGNDYVADTKIQRWLSTSKHKMAVYIQSTNSWVDYLMLAREYKIVRLKTVPGEESLRVSIHPRLTESSARGQRPKSPENPPRSDGAQEGEYEQDHSQRTQSTSRATSGVSERAKFKPLVDILVRLRRGHGEAQPSRSLVNEELEEVISHSAPSSQEWYSEHGSASGFDEYVQHATNAGFALLCTDETSGADCLRLAPKYEKMFFPDQA</sequence>
<feature type="region of interest" description="Disordered" evidence="1">
    <location>
        <begin position="281"/>
        <end position="310"/>
    </location>
</feature>
<evidence type="ECO:0000256" key="1">
    <source>
        <dbReference type="SAM" id="MobiDB-lite"/>
    </source>
</evidence>
<dbReference type="STRING" id="401625.A0A0P1BMB2"/>
<feature type="region of interest" description="Disordered" evidence="1">
    <location>
        <begin position="575"/>
        <end position="628"/>
    </location>
</feature>
<evidence type="ECO:0000259" key="2">
    <source>
        <dbReference type="Pfam" id="PF01936"/>
    </source>
</evidence>
<evidence type="ECO:0000313" key="4">
    <source>
        <dbReference type="Proteomes" id="UP000054845"/>
    </source>
</evidence>
<feature type="domain" description="NYN" evidence="2">
    <location>
        <begin position="96"/>
        <end position="256"/>
    </location>
</feature>
<dbReference type="GO" id="GO:0004540">
    <property type="term" value="F:RNA nuclease activity"/>
    <property type="evidence" value="ECO:0007669"/>
    <property type="project" value="InterPro"/>
</dbReference>
<feature type="compositionally biased region" description="Basic residues" evidence="1">
    <location>
        <begin position="52"/>
        <end position="62"/>
    </location>
</feature>
<dbReference type="GO" id="GO:1905762">
    <property type="term" value="F:CCR4-NOT complex binding"/>
    <property type="evidence" value="ECO:0007669"/>
    <property type="project" value="TreeGrafter"/>
</dbReference>
<feature type="compositionally biased region" description="Low complexity" evidence="1">
    <location>
        <begin position="615"/>
        <end position="624"/>
    </location>
</feature>
<keyword evidence="4" id="KW-1185">Reference proteome</keyword>
<proteinExistence type="predicted"/>
<dbReference type="Proteomes" id="UP000054845">
    <property type="component" value="Unassembled WGS sequence"/>
</dbReference>
<feature type="compositionally biased region" description="Polar residues" evidence="1">
    <location>
        <begin position="466"/>
        <end position="476"/>
    </location>
</feature>
<dbReference type="CDD" id="cd10910">
    <property type="entry name" value="PIN_limkain_b1_N_like"/>
    <property type="match status" value="1"/>
</dbReference>
<dbReference type="Gene3D" id="3.40.50.1010">
    <property type="entry name" value="5'-nuclease"/>
    <property type="match status" value="1"/>
</dbReference>
<dbReference type="GO" id="GO:0010468">
    <property type="term" value="P:regulation of gene expression"/>
    <property type="evidence" value="ECO:0007669"/>
    <property type="project" value="InterPro"/>
</dbReference>
<dbReference type="OrthoDB" id="549353at2759"/>
<dbReference type="PANTHER" id="PTHR14379">
    <property type="entry name" value="LIMKAIN B LKAP"/>
    <property type="match status" value="1"/>
</dbReference>
<dbReference type="GO" id="GO:0005777">
    <property type="term" value="C:peroxisome"/>
    <property type="evidence" value="ECO:0007669"/>
    <property type="project" value="InterPro"/>
</dbReference>
<dbReference type="InterPro" id="IPR024768">
    <property type="entry name" value="Marf1"/>
</dbReference>
<dbReference type="Pfam" id="PF01936">
    <property type="entry name" value="NYN"/>
    <property type="match status" value="1"/>
</dbReference>
<organism evidence="3 4">
    <name type="scientific">Ceraceosorus bombacis</name>
    <dbReference type="NCBI Taxonomy" id="401625"/>
    <lineage>
        <taxon>Eukaryota</taxon>
        <taxon>Fungi</taxon>
        <taxon>Dikarya</taxon>
        <taxon>Basidiomycota</taxon>
        <taxon>Ustilaginomycotina</taxon>
        <taxon>Exobasidiomycetes</taxon>
        <taxon>Ceraceosorales</taxon>
        <taxon>Ceraceosoraceae</taxon>
        <taxon>Ceraceosorus</taxon>
    </lineage>
</organism>
<feature type="compositionally biased region" description="Low complexity" evidence="1">
    <location>
        <begin position="38"/>
        <end position="49"/>
    </location>
</feature>
<reference evidence="3 4" key="1">
    <citation type="submission" date="2014-09" db="EMBL/GenBank/DDBJ databases">
        <authorList>
            <person name="Magalhaes I.L.F."/>
            <person name="Oliveira U."/>
            <person name="Santos F.R."/>
            <person name="Vidigal T.H.D.A."/>
            <person name="Brescovit A.D."/>
            <person name="Santos A.J."/>
        </authorList>
    </citation>
    <scope>NUCLEOTIDE SEQUENCE [LARGE SCALE GENOMIC DNA]</scope>
</reference>
<accession>A0A0P1BMB2</accession>
<dbReference type="InterPro" id="IPR021139">
    <property type="entry name" value="NYN"/>
</dbReference>
<evidence type="ECO:0000313" key="3">
    <source>
        <dbReference type="EMBL" id="CEH17406.1"/>
    </source>
</evidence>
<feature type="region of interest" description="Disordered" evidence="1">
    <location>
        <begin position="38"/>
        <end position="91"/>
    </location>
</feature>
<dbReference type="EMBL" id="CCYA01000254">
    <property type="protein sequence ID" value="CEH17406.1"/>
    <property type="molecule type" value="Genomic_DNA"/>
</dbReference>